<reference evidence="1 2" key="1">
    <citation type="submission" date="2019-07" db="EMBL/GenBank/DDBJ databases">
        <authorList>
            <person name="Jastrzebski P J."/>
            <person name="Paukszto L."/>
            <person name="Jastrzebski P J."/>
        </authorList>
    </citation>
    <scope>NUCLEOTIDE SEQUENCE [LARGE SCALE GENOMIC DNA]</scope>
    <source>
        <strain evidence="1 2">WMS-il1</strain>
    </source>
</reference>
<evidence type="ECO:0000313" key="2">
    <source>
        <dbReference type="Proteomes" id="UP000321570"/>
    </source>
</evidence>
<keyword evidence="2" id="KW-1185">Reference proteome</keyword>
<dbReference type="AlphaFoldDB" id="A0A564Y9Z7"/>
<proteinExistence type="predicted"/>
<dbReference type="EMBL" id="CABIJS010000123">
    <property type="protein sequence ID" value="VUZ44115.1"/>
    <property type="molecule type" value="Genomic_DNA"/>
</dbReference>
<dbReference type="Proteomes" id="UP000321570">
    <property type="component" value="Unassembled WGS sequence"/>
</dbReference>
<evidence type="ECO:0000313" key="1">
    <source>
        <dbReference type="EMBL" id="VUZ44115.1"/>
    </source>
</evidence>
<gene>
    <name evidence="1" type="ORF">WMSIL1_LOCUS4398</name>
</gene>
<accession>A0A564Y9Z7</accession>
<organism evidence="1 2">
    <name type="scientific">Hymenolepis diminuta</name>
    <name type="common">Rat tapeworm</name>
    <dbReference type="NCBI Taxonomy" id="6216"/>
    <lineage>
        <taxon>Eukaryota</taxon>
        <taxon>Metazoa</taxon>
        <taxon>Spiralia</taxon>
        <taxon>Lophotrochozoa</taxon>
        <taxon>Platyhelminthes</taxon>
        <taxon>Cestoda</taxon>
        <taxon>Eucestoda</taxon>
        <taxon>Cyclophyllidea</taxon>
        <taxon>Hymenolepididae</taxon>
        <taxon>Hymenolepis</taxon>
    </lineage>
</organism>
<protein>
    <submittedName>
        <fullName evidence="1">Uncharacterized protein</fullName>
    </submittedName>
</protein>
<sequence>MSINTWRLEVIDLQWWSRCVFVHRYLNRCRVHKYLNGCLSSRQDPVGEI</sequence>
<name>A0A564Y9Z7_HYMDI</name>